<dbReference type="EMBL" id="JACHIM010000003">
    <property type="protein sequence ID" value="MBB5073834.1"/>
    <property type="molecule type" value="Genomic_DNA"/>
</dbReference>
<protein>
    <submittedName>
        <fullName evidence="1">Uncharacterized protein</fullName>
    </submittedName>
</protein>
<dbReference type="AlphaFoldDB" id="A0A840NQP2"/>
<keyword evidence="2" id="KW-1185">Reference proteome</keyword>
<sequence length="81" mass="9368">MFEYLMSSLFICEPLRSLLDQTNRLIIRHQIEYAKKRGLPWGISEATFNAHDHLMNYQYANFCAPSLGLQRGLLRNAVIAP</sequence>
<evidence type="ECO:0000313" key="2">
    <source>
        <dbReference type="Proteomes" id="UP000561417"/>
    </source>
</evidence>
<proteinExistence type="predicted"/>
<organism evidence="1 2">
    <name type="scientific">Bartonella callosciuri</name>
    <dbReference type="NCBI Taxonomy" id="686223"/>
    <lineage>
        <taxon>Bacteria</taxon>
        <taxon>Pseudomonadati</taxon>
        <taxon>Pseudomonadota</taxon>
        <taxon>Alphaproteobacteria</taxon>
        <taxon>Hyphomicrobiales</taxon>
        <taxon>Bartonellaceae</taxon>
        <taxon>Bartonella</taxon>
    </lineage>
</organism>
<reference evidence="1 2" key="1">
    <citation type="submission" date="2020-08" db="EMBL/GenBank/DDBJ databases">
        <title>Genomic Encyclopedia of Type Strains, Phase IV (KMG-IV): sequencing the most valuable type-strain genomes for metagenomic binning, comparative biology and taxonomic classification.</title>
        <authorList>
            <person name="Goeker M."/>
        </authorList>
    </citation>
    <scope>NUCLEOTIDE SEQUENCE [LARGE SCALE GENOMIC DNA]</scope>
    <source>
        <strain evidence="1 2">DSM 28538</strain>
    </source>
</reference>
<gene>
    <name evidence="1" type="ORF">HNQ69_000960</name>
</gene>
<comment type="caution">
    <text evidence="1">The sequence shown here is derived from an EMBL/GenBank/DDBJ whole genome shotgun (WGS) entry which is preliminary data.</text>
</comment>
<name>A0A840NQP2_9HYPH</name>
<evidence type="ECO:0000313" key="1">
    <source>
        <dbReference type="EMBL" id="MBB5073834.1"/>
    </source>
</evidence>
<accession>A0A840NQP2</accession>
<dbReference type="Proteomes" id="UP000561417">
    <property type="component" value="Unassembled WGS sequence"/>
</dbReference>